<dbReference type="OrthoDB" id="1680511at2759"/>
<feature type="transmembrane region" description="Helical" evidence="2">
    <location>
        <begin position="136"/>
        <end position="154"/>
    </location>
</feature>
<evidence type="ECO:0000313" key="3">
    <source>
        <dbReference type="EMBL" id="KAF6138215.1"/>
    </source>
</evidence>
<name>A0A7J7L6E6_9MAGN</name>
<dbReference type="PANTHER" id="PTHR35483">
    <property type="entry name" value="NUCLEUSENVELOPE PROTEIN"/>
    <property type="match status" value="1"/>
</dbReference>
<gene>
    <name evidence="3" type="ORF">GIB67_011055</name>
</gene>
<feature type="region of interest" description="Disordered" evidence="1">
    <location>
        <begin position="106"/>
        <end position="126"/>
    </location>
</feature>
<feature type="compositionally biased region" description="Gly residues" evidence="1">
    <location>
        <begin position="107"/>
        <end position="123"/>
    </location>
</feature>
<reference evidence="3 4" key="1">
    <citation type="journal article" date="2020" name="IScience">
        <title>Genome Sequencing of the Endangered Kingdonia uniflora (Circaeasteraceae, Ranunculales) Reveals Potential Mechanisms of Evolutionary Specialization.</title>
        <authorList>
            <person name="Sun Y."/>
            <person name="Deng T."/>
            <person name="Zhang A."/>
            <person name="Moore M.J."/>
            <person name="Landis J.B."/>
            <person name="Lin N."/>
            <person name="Zhang H."/>
            <person name="Zhang X."/>
            <person name="Huang J."/>
            <person name="Zhang X."/>
            <person name="Sun H."/>
            <person name="Wang H."/>
        </authorList>
    </citation>
    <scope>NUCLEOTIDE SEQUENCE [LARGE SCALE GENOMIC DNA]</scope>
    <source>
        <strain evidence="3">TB1705</strain>
        <tissue evidence="3">Leaf</tissue>
    </source>
</reference>
<protein>
    <recommendedName>
        <fullName evidence="5">Glycine-rich protein</fullName>
    </recommendedName>
</protein>
<keyword evidence="2" id="KW-1133">Transmembrane helix</keyword>
<accession>A0A7J7L6E6</accession>
<keyword evidence="4" id="KW-1185">Reference proteome</keyword>
<comment type="caution">
    <text evidence="3">The sequence shown here is derived from an EMBL/GenBank/DDBJ whole genome shotgun (WGS) entry which is preliminary data.</text>
</comment>
<dbReference type="GO" id="GO:0009507">
    <property type="term" value="C:chloroplast"/>
    <property type="evidence" value="ECO:0007669"/>
    <property type="project" value="TreeGrafter"/>
</dbReference>
<sequence length="232" mass="25837">MSTIQVTACGPHGKSLNVSSSIYSPLSRLCSSPIYSSRFRGTCPSVALNAPIYRRCTPVCSFGGKGKPENGNEDSPWKALEKAMGGIRKEQSVQDILREQMQKQEFAGGGGIGSPPSGSGGGGSEDDGFSEMWDELLQASLATIGFIFMYIYILNGAELSRLAKDYIKFLFSKQKSVRLRRAMYKWRRFFRIIVRKKKVGKPYALERAIANTPTWWNASGQHWPQNRILPIE</sequence>
<keyword evidence="2" id="KW-0812">Transmembrane</keyword>
<evidence type="ECO:0000256" key="2">
    <source>
        <dbReference type="SAM" id="Phobius"/>
    </source>
</evidence>
<dbReference type="Proteomes" id="UP000541444">
    <property type="component" value="Unassembled WGS sequence"/>
</dbReference>
<evidence type="ECO:0008006" key="5">
    <source>
        <dbReference type="Google" id="ProtNLM"/>
    </source>
</evidence>
<dbReference type="AlphaFoldDB" id="A0A7J7L6E6"/>
<dbReference type="EMBL" id="JACGCM010002611">
    <property type="protein sequence ID" value="KAF6138215.1"/>
    <property type="molecule type" value="Genomic_DNA"/>
</dbReference>
<keyword evidence="2" id="KW-0472">Membrane</keyword>
<dbReference type="PANTHER" id="PTHR35483:SF1">
    <property type="entry name" value="GLYCINE-RICH PROTEIN-RELATED"/>
    <property type="match status" value="1"/>
</dbReference>
<evidence type="ECO:0000313" key="4">
    <source>
        <dbReference type="Proteomes" id="UP000541444"/>
    </source>
</evidence>
<organism evidence="3 4">
    <name type="scientific">Kingdonia uniflora</name>
    <dbReference type="NCBI Taxonomy" id="39325"/>
    <lineage>
        <taxon>Eukaryota</taxon>
        <taxon>Viridiplantae</taxon>
        <taxon>Streptophyta</taxon>
        <taxon>Embryophyta</taxon>
        <taxon>Tracheophyta</taxon>
        <taxon>Spermatophyta</taxon>
        <taxon>Magnoliopsida</taxon>
        <taxon>Ranunculales</taxon>
        <taxon>Circaeasteraceae</taxon>
        <taxon>Kingdonia</taxon>
    </lineage>
</organism>
<evidence type="ECO:0000256" key="1">
    <source>
        <dbReference type="SAM" id="MobiDB-lite"/>
    </source>
</evidence>
<proteinExistence type="predicted"/>